<feature type="transmembrane region" description="Helical" evidence="7">
    <location>
        <begin position="84"/>
        <end position="101"/>
    </location>
</feature>
<comment type="subcellular location">
    <subcellularLocation>
        <location evidence="1">Cell membrane</location>
        <topology evidence="1">Multi-pass membrane protein</topology>
    </subcellularLocation>
</comment>
<name>A0A7C4Q3Q9_9CHLR</name>
<evidence type="ECO:0000313" key="8">
    <source>
        <dbReference type="EMBL" id="HGS88188.1"/>
    </source>
</evidence>
<evidence type="ECO:0000256" key="4">
    <source>
        <dbReference type="ARBA" id="ARBA00022692"/>
    </source>
</evidence>
<feature type="transmembrane region" description="Helical" evidence="7">
    <location>
        <begin position="52"/>
        <end position="72"/>
    </location>
</feature>
<dbReference type="PANTHER" id="PTHR34856">
    <property type="entry name" value="PROTEIN NRFD"/>
    <property type="match status" value="1"/>
</dbReference>
<dbReference type="Pfam" id="PF03916">
    <property type="entry name" value="NrfD"/>
    <property type="match status" value="1"/>
</dbReference>
<feature type="transmembrane region" description="Helical" evidence="7">
    <location>
        <begin position="121"/>
        <end position="144"/>
    </location>
</feature>
<dbReference type="InterPro" id="IPR005614">
    <property type="entry name" value="NrfD-like"/>
</dbReference>
<sequence>MKTEATLKRVIYVLGAAALLFGLWGFYLRFFVGERMVNYGSYVVWGLWVAMYLFYGGISTGSMMIASLDYLFGIRLFKGIGKTALWAAVVTMPAALVTIGMDLGHMERVWKVFLQPNLLSVMAQLVWGYSIFMVVLLAALWLIIRLERGKQDARPWLRFVMAVGLFLSIFLSGGVGALLGVNASREAWHTAMLPAQFPVFSLLSGCALMLVLLGWFAPPDEKRNSQLRALSIGLLILLLIKTYYLWVDYSQALYAGTPVATEAVEQVLFGRWGWAFWLLQLGLGMVFPIAFLLYKRFQQNPLWSGVVGVAVLVGIAVARANIIFPMLSIPELEGLATAFTGPHLTFDYYPSLMEWSVTLGVTGGAALAWLLGMDYLPFLKTQSKEVAQ</sequence>
<dbReference type="GO" id="GO:0005886">
    <property type="term" value="C:plasma membrane"/>
    <property type="evidence" value="ECO:0007669"/>
    <property type="project" value="UniProtKB-SubCell"/>
</dbReference>
<dbReference type="Gene3D" id="1.20.1630.10">
    <property type="entry name" value="Formate dehydrogenase/DMSO reductase domain"/>
    <property type="match status" value="1"/>
</dbReference>
<feature type="transmembrane region" description="Helical" evidence="7">
    <location>
        <begin position="348"/>
        <end position="371"/>
    </location>
</feature>
<keyword evidence="4 7" id="KW-0812">Transmembrane</keyword>
<dbReference type="AlphaFoldDB" id="A0A7C4Q3Q9"/>
<evidence type="ECO:0000256" key="7">
    <source>
        <dbReference type="SAM" id="Phobius"/>
    </source>
</evidence>
<feature type="transmembrane region" description="Helical" evidence="7">
    <location>
        <begin position="229"/>
        <end position="246"/>
    </location>
</feature>
<organism evidence="8">
    <name type="scientific">Bellilinea caldifistulae</name>
    <dbReference type="NCBI Taxonomy" id="360411"/>
    <lineage>
        <taxon>Bacteria</taxon>
        <taxon>Bacillati</taxon>
        <taxon>Chloroflexota</taxon>
        <taxon>Anaerolineae</taxon>
        <taxon>Anaerolineales</taxon>
        <taxon>Anaerolineaceae</taxon>
        <taxon>Bellilinea</taxon>
    </lineage>
</organism>
<reference evidence="8" key="1">
    <citation type="journal article" date="2020" name="mSystems">
        <title>Genome- and Community-Level Interaction Insights into Carbon Utilization and Element Cycling Functions of Hydrothermarchaeota in Hydrothermal Sediment.</title>
        <authorList>
            <person name="Zhou Z."/>
            <person name="Liu Y."/>
            <person name="Xu W."/>
            <person name="Pan J."/>
            <person name="Luo Z.H."/>
            <person name="Li M."/>
        </authorList>
    </citation>
    <scope>NUCLEOTIDE SEQUENCE [LARGE SCALE GENOMIC DNA]</scope>
    <source>
        <strain evidence="8">SpSt-556</strain>
    </source>
</reference>
<gene>
    <name evidence="8" type="ORF">ENT17_11320</name>
</gene>
<evidence type="ECO:0000256" key="1">
    <source>
        <dbReference type="ARBA" id="ARBA00004651"/>
    </source>
</evidence>
<dbReference type="PANTHER" id="PTHR34856:SF2">
    <property type="entry name" value="PROTEIN NRFD"/>
    <property type="match status" value="1"/>
</dbReference>
<proteinExistence type="inferred from homology"/>
<keyword evidence="5 7" id="KW-1133">Transmembrane helix</keyword>
<evidence type="ECO:0000256" key="3">
    <source>
        <dbReference type="ARBA" id="ARBA00022475"/>
    </source>
</evidence>
<keyword evidence="3" id="KW-1003">Cell membrane</keyword>
<feature type="transmembrane region" description="Helical" evidence="7">
    <location>
        <begin position="156"/>
        <end position="179"/>
    </location>
</feature>
<accession>A0A7C4Q3Q9</accession>
<evidence type="ECO:0000256" key="6">
    <source>
        <dbReference type="ARBA" id="ARBA00023136"/>
    </source>
</evidence>
<protein>
    <submittedName>
        <fullName evidence="8">Polysulfide reductase</fullName>
    </submittedName>
</protein>
<comment type="similarity">
    <text evidence="2">Belongs to the NrfD family.</text>
</comment>
<dbReference type="InterPro" id="IPR052049">
    <property type="entry name" value="Electron_transfer_protein"/>
</dbReference>
<comment type="caution">
    <text evidence="8">The sequence shown here is derived from an EMBL/GenBank/DDBJ whole genome shotgun (WGS) entry which is preliminary data.</text>
</comment>
<evidence type="ECO:0000256" key="5">
    <source>
        <dbReference type="ARBA" id="ARBA00022989"/>
    </source>
</evidence>
<dbReference type="EMBL" id="DSXR01000116">
    <property type="protein sequence ID" value="HGS88188.1"/>
    <property type="molecule type" value="Genomic_DNA"/>
</dbReference>
<feature type="transmembrane region" description="Helical" evidence="7">
    <location>
        <begin position="12"/>
        <end position="32"/>
    </location>
</feature>
<feature type="transmembrane region" description="Helical" evidence="7">
    <location>
        <begin position="274"/>
        <end position="294"/>
    </location>
</feature>
<feature type="transmembrane region" description="Helical" evidence="7">
    <location>
        <begin position="306"/>
        <end position="328"/>
    </location>
</feature>
<feature type="transmembrane region" description="Helical" evidence="7">
    <location>
        <begin position="199"/>
        <end position="217"/>
    </location>
</feature>
<evidence type="ECO:0000256" key="2">
    <source>
        <dbReference type="ARBA" id="ARBA00008929"/>
    </source>
</evidence>
<keyword evidence="6 7" id="KW-0472">Membrane</keyword>